<dbReference type="PANTHER" id="PTHR43280:SF10">
    <property type="entry name" value="REGULATORY PROTEIN POCR"/>
    <property type="match status" value="1"/>
</dbReference>
<dbReference type="PROSITE" id="PS00041">
    <property type="entry name" value="HTH_ARAC_FAMILY_1"/>
    <property type="match status" value="1"/>
</dbReference>
<keyword evidence="8" id="KW-1185">Reference proteome</keyword>
<sequence length="531" mass="61372">MYRVMLVDDDVAVLEFLKQLVPWEQMGFGLSGVFTRAADALEMCRKEMPDLIITDIGMPGMNGLELIQCLQTEAGKTQFVILSCHDEFHYAQQAVKLGVHDYILKETLDLAGIQGILDRVLGKLEEERRLKQQVDRLYYQAQKNKAALKEKWLRDLLAGPVIEDRPLLGQLQEFGLNTQLGHILPVLCRVFSFQDAIIRYQKEDVVKFIVENAAEELLEGEPDVMFFGRSAQEFVLLYSFRKDFASNPYEKIVQVCRTLQLAFAKYLKLEFSMLIGEPTADGAGIKRQLPVLLSAADHLFYFEGPAIVKSNHSAAVWMNQEDLFEHYSDYAERFNRLLLEGSGDVEHVVDAFVGFMKNRNYHPADVKQMVWKLALDLQLKLKFSMAYDKEKMQQTVQHMMNVSEVREWLVKFIQKAVRQAEHISRESKKAEIVDIQKYVMLHLNRKITLEEAAAHLHLNPSYFSRLFKKETGENFIEFVTRMKMEKAKMLLEEMGRTVEQVALQLGYDNKSYFIKLFKQHYGIPPGKFVKA</sequence>
<evidence type="ECO:0000313" key="7">
    <source>
        <dbReference type="EMBL" id="TJY41569.1"/>
    </source>
</evidence>
<gene>
    <name evidence="7" type="ORF">E5161_14325</name>
</gene>
<organism evidence="7 8">
    <name type="scientific">Cohnella pontilimi</name>
    <dbReference type="NCBI Taxonomy" id="2564100"/>
    <lineage>
        <taxon>Bacteria</taxon>
        <taxon>Bacillati</taxon>
        <taxon>Bacillota</taxon>
        <taxon>Bacilli</taxon>
        <taxon>Bacillales</taxon>
        <taxon>Paenibacillaceae</taxon>
        <taxon>Cohnella</taxon>
    </lineage>
</organism>
<evidence type="ECO:0000259" key="6">
    <source>
        <dbReference type="PROSITE" id="PS50110"/>
    </source>
</evidence>
<reference evidence="7 8" key="1">
    <citation type="submission" date="2019-04" db="EMBL/GenBank/DDBJ databases">
        <title>Cohnella sp. nov., isolated from soil.</title>
        <authorList>
            <person name="Kim W."/>
        </authorList>
    </citation>
    <scope>NUCLEOTIDE SEQUENCE [LARGE SCALE GENOMIC DNA]</scope>
    <source>
        <strain evidence="7 8">CAU 1483</strain>
    </source>
</reference>
<dbReference type="InterPro" id="IPR009057">
    <property type="entry name" value="Homeodomain-like_sf"/>
</dbReference>
<dbReference type="OrthoDB" id="342399at2"/>
<dbReference type="PROSITE" id="PS01124">
    <property type="entry name" value="HTH_ARAC_FAMILY_2"/>
    <property type="match status" value="1"/>
</dbReference>
<dbReference type="GO" id="GO:0000160">
    <property type="term" value="P:phosphorelay signal transduction system"/>
    <property type="evidence" value="ECO:0007669"/>
    <property type="project" value="InterPro"/>
</dbReference>
<dbReference type="Gene3D" id="3.40.50.2300">
    <property type="match status" value="1"/>
</dbReference>
<dbReference type="EMBL" id="SUPK01000006">
    <property type="protein sequence ID" value="TJY41569.1"/>
    <property type="molecule type" value="Genomic_DNA"/>
</dbReference>
<evidence type="ECO:0000256" key="3">
    <source>
        <dbReference type="ARBA" id="ARBA00023163"/>
    </source>
</evidence>
<dbReference type="InterPro" id="IPR001789">
    <property type="entry name" value="Sig_transdc_resp-reg_receiver"/>
</dbReference>
<dbReference type="GO" id="GO:0043565">
    <property type="term" value="F:sequence-specific DNA binding"/>
    <property type="evidence" value="ECO:0007669"/>
    <property type="project" value="InterPro"/>
</dbReference>
<accession>A0A4V5LS71</accession>
<evidence type="ECO:0000259" key="5">
    <source>
        <dbReference type="PROSITE" id="PS01124"/>
    </source>
</evidence>
<dbReference type="Pfam" id="PF00072">
    <property type="entry name" value="Response_reg"/>
    <property type="match status" value="1"/>
</dbReference>
<dbReference type="SUPFAM" id="SSF52172">
    <property type="entry name" value="CheY-like"/>
    <property type="match status" value="1"/>
</dbReference>
<dbReference type="SMART" id="SM00342">
    <property type="entry name" value="HTH_ARAC"/>
    <property type="match status" value="1"/>
</dbReference>
<dbReference type="InterPro" id="IPR020449">
    <property type="entry name" value="Tscrpt_reg_AraC-type_HTH"/>
</dbReference>
<dbReference type="GO" id="GO:0003700">
    <property type="term" value="F:DNA-binding transcription factor activity"/>
    <property type="evidence" value="ECO:0007669"/>
    <property type="project" value="InterPro"/>
</dbReference>
<evidence type="ECO:0000313" key="8">
    <source>
        <dbReference type="Proteomes" id="UP000309673"/>
    </source>
</evidence>
<keyword evidence="2" id="KW-0238">DNA-binding</keyword>
<keyword evidence="1" id="KW-0805">Transcription regulation</keyword>
<feature type="domain" description="Response regulatory" evidence="6">
    <location>
        <begin position="3"/>
        <end position="120"/>
    </location>
</feature>
<protein>
    <submittedName>
        <fullName evidence="7">Helix-turn-helix domain-containing protein</fullName>
    </submittedName>
</protein>
<dbReference type="RefSeq" id="WP_136778489.1">
    <property type="nucleotide sequence ID" value="NZ_SUPK01000006.1"/>
</dbReference>
<comment type="caution">
    <text evidence="7">The sequence shown here is derived from an EMBL/GenBank/DDBJ whole genome shotgun (WGS) entry which is preliminary data.</text>
</comment>
<dbReference type="AlphaFoldDB" id="A0A4V5LS71"/>
<keyword evidence="4" id="KW-0597">Phosphoprotein</keyword>
<dbReference type="InterPro" id="IPR011006">
    <property type="entry name" value="CheY-like_superfamily"/>
</dbReference>
<evidence type="ECO:0000256" key="1">
    <source>
        <dbReference type="ARBA" id="ARBA00023015"/>
    </source>
</evidence>
<dbReference type="SUPFAM" id="SSF46689">
    <property type="entry name" value="Homeodomain-like"/>
    <property type="match status" value="2"/>
</dbReference>
<keyword evidence="3" id="KW-0804">Transcription</keyword>
<dbReference type="Pfam" id="PF12833">
    <property type="entry name" value="HTH_18"/>
    <property type="match status" value="1"/>
</dbReference>
<dbReference type="PRINTS" id="PR00032">
    <property type="entry name" value="HTHARAC"/>
</dbReference>
<dbReference type="CDD" id="cd17536">
    <property type="entry name" value="REC_YesN-like"/>
    <property type="match status" value="1"/>
</dbReference>
<proteinExistence type="predicted"/>
<dbReference type="PANTHER" id="PTHR43280">
    <property type="entry name" value="ARAC-FAMILY TRANSCRIPTIONAL REGULATOR"/>
    <property type="match status" value="1"/>
</dbReference>
<feature type="domain" description="HTH araC/xylS-type" evidence="5">
    <location>
        <begin position="433"/>
        <end position="531"/>
    </location>
</feature>
<dbReference type="InterPro" id="IPR018060">
    <property type="entry name" value="HTH_AraC"/>
</dbReference>
<evidence type="ECO:0000256" key="2">
    <source>
        <dbReference type="ARBA" id="ARBA00023125"/>
    </source>
</evidence>
<dbReference type="SMART" id="SM00448">
    <property type="entry name" value="REC"/>
    <property type="match status" value="1"/>
</dbReference>
<name>A0A4V5LS71_9BACL</name>
<evidence type="ECO:0000256" key="4">
    <source>
        <dbReference type="PROSITE-ProRule" id="PRU00169"/>
    </source>
</evidence>
<dbReference type="PROSITE" id="PS50110">
    <property type="entry name" value="RESPONSE_REGULATORY"/>
    <property type="match status" value="1"/>
</dbReference>
<dbReference type="InterPro" id="IPR018062">
    <property type="entry name" value="HTH_AraC-typ_CS"/>
</dbReference>
<dbReference type="Proteomes" id="UP000309673">
    <property type="component" value="Unassembled WGS sequence"/>
</dbReference>
<dbReference type="Gene3D" id="1.10.10.60">
    <property type="entry name" value="Homeodomain-like"/>
    <property type="match status" value="2"/>
</dbReference>
<feature type="modified residue" description="4-aspartylphosphate" evidence="4">
    <location>
        <position position="55"/>
    </location>
</feature>